<dbReference type="InterPro" id="IPR007167">
    <property type="entry name" value="Fe-transptr_FeoA-like"/>
</dbReference>
<dbReference type="EMBL" id="DWYS01000013">
    <property type="protein sequence ID" value="HJB06461.1"/>
    <property type="molecule type" value="Genomic_DNA"/>
</dbReference>
<dbReference type="InterPro" id="IPR008988">
    <property type="entry name" value="Transcriptional_repressor_C"/>
</dbReference>
<name>A0A9D2L5V3_9FIRM</name>
<dbReference type="Gene3D" id="2.30.30.90">
    <property type="match status" value="1"/>
</dbReference>
<evidence type="ECO:0000313" key="3">
    <source>
        <dbReference type="EMBL" id="HJB06461.1"/>
    </source>
</evidence>
<evidence type="ECO:0000256" key="1">
    <source>
        <dbReference type="ARBA" id="ARBA00023004"/>
    </source>
</evidence>
<dbReference type="SUPFAM" id="SSF50037">
    <property type="entry name" value="C-terminal domain of transcriptional repressors"/>
    <property type="match status" value="1"/>
</dbReference>
<evidence type="ECO:0000313" key="4">
    <source>
        <dbReference type="Proteomes" id="UP000886804"/>
    </source>
</evidence>
<comment type="caution">
    <text evidence="3">The sequence shown here is derived from an EMBL/GenBank/DDBJ whole genome shotgun (WGS) entry which is preliminary data.</text>
</comment>
<reference evidence="3" key="1">
    <citation type="journal article" date="2021" name="PeerJ">
        <title>Extensive microbial diversity within the chicken gut microbiome revealed by metagenomics and culture.</title>
        <authorList>
            <person name="Gilroy R."/>
            <person name="Ravi A."/>
            <person name="Getino M."/>
            <person name="Pursley I."/>
            <person name="Horton D.L."/>
            <person name="Alikhan N.F."/>
            <person name="Baker D."/>
            <person name="Gharbi K."/>
            <person name="Hall N."/>
            <person name="Watson M."/>
            <person name="Adriaenssens E.M."/>
            <person name="Foster-Nyarko E."/>
            <person name="Jarju S."/>
            <person name="Secka A."/>
            <person name="Antonio M."/>
            <person name="Oren A."/>
            <person name="Chaudhuri R.R."/>
            <person name="La Ragione R."/>
            <person name="Hildebrand F."/>
            <person name="Pallen M.J."/>
        </authorList>
    </citation>
    <scope>NUCLEOTIDE SEQUENCE</scope>
    <source>
        <strain evidence="3">CHK188-4685</strain>
    </source>
</reference>
<feature type="domain" description="Ferrous iron transporter FeoA-like" evidence="2">
    <location>
        <begin position="6"/>
        <end position="78"/>
    </location>
</feature>
<sequence length="80" mass="8729">MIPMVVPLNCLSPGQEGSIVWIAAEPDHERRLAEIGFSPGCSVLCLMKGPKGRMSAYMADESVFGLREKDAQVVLVKVIR</sequence>
<dbReference type="Pfam" id="PF04023">
    <property type="entry name" value="FeoA"/>
    <property type="match status" value="1"/>
</dbReference>
<dbReference type="SMART" id="SM00899">
    <property type="entry name" value="FeoA"/>
    <property type="match status" value="1"/>
</dbReference>
<dbReference type="InterPro" id="IPR038157">
    <property type="entry name" value="FeoA_core_dom"/>
</dbReference>
<keyword evidence="1" id="KW-0408">Iron</keyword>
<organism evidence="3 4">
    <name type="scientific">Candidatus Enterocloster faecavium</name>
    <dbReference type="NCBI Taxonomy" id="2838560"/>
    <lineage>
        <taxon>Bacteria</taxon>
        <taxon>Bacillati</taxon>
        <taxon>Bacillota</taxon>
        <taxon>Clostridia</taxon>
        <taxon>Lachnospirales</taxon>
        <taxon>Lachnospiraceae</taxon>
        <taxon>Enterocloster</taxon>
    </lineage>
</organism>
<evidence type="ECO:0000259" key="2">
    <source>
        <dbReference type="SMART" id="SM00899"/>
    </source>
</evidence>
<dbReference type="GO" id="GO:0046914">
    <property type="term" value="F:transition metal ion binding"/>
    <property type="evidence" value="ECO:0007669"/>
    <property type="project" value="InterPro"/>
</dbReference>
<reference evidence="3" key="2">
    <citation type="submission" date="2021-04" db="EMBL/GenBank/DDBJ databases">
        <authorList>
            <person name="Gilroy R."/>
        </authorList>
    </citation>
    <scope>NUCLEOTIDE SEQUENCE</scope>
    <source>
        <strain evidence="3">CHK188-4685</strain>
    </source>
</reference>
<protein>
    <submittedName>
        <fullName evidence="3">Ferrous iron transport protein A</fullName>
    </submittedName>
</protein>
<dbReference type="Proteomes" id="UP000886804">
    <property type="component" value="Unassembled WGS sequence"/>
</dbReference>
<accession>A0A9D2L5V3</accession>
<dbReference type="AlphaFoldDB" id="A0A9D2L5V3"/>
<gene>
    <name evidence="3" type="ORF">H9716_01185</name>
</gene>
<proteinExistence type="predicted"/>